<evidence type="ECO:0000256" key="7">
    <source>
        <dbReference type="PROSITE-ProRule" id="PRU00221"/>
    </source>
</evidence>
<dbReference type="SUPFAM" id="SSF53474">
    <property type="entry name" value="alpha/beta-Hydrolases"/>
    <property type="match status" value="1"/>
</dbReference>
<dbReference type="EMBL" id="QUQM01000002">
    <property type="protein sequence ID" value="KAA8651259.1"/>
    <property type="molecule type" value="Genomic_DNA"/>
</dbReference>
<feature type="repeat" description="WD" evidence="7">
    <location>
        <begin position="1280"/>
        <end position="1321"/>
    </location>
</feature>
<evidence type="ECO:0000259" key="8">
    <source>
        <dbReference type="PROSITE" id="PS50837"/>
    </source>
</evidence>
<dbReference type="PROSITE" id="PS50294">
    <property type="entry name" value="WD_REPEATS_REGION"/>
    <property type="match status" value="11"/>
</dbReference>
<gene>
    <name evidence="9" type="ORF">ATNIH1004_000139</name>
</gene>
<evidence type="ECO:0000256" key="2">
    <source>
        <dbReference type="ARBA" id="ARBA00022574"/>
    </source>
</evidence>
<feature type="repeat" description="WD" evidence="7">
    <location>
        <begin position="1238"/>
        <end position="1279"/>
    </location>
</feature>
<evidence type="ECO:0000256" key="1">
    <source>
        <dbReference type="ARBA" id="ARBA00004570"/>
    </source>
</evidence>
<evidence type="ECO:0000256" key="3">
    <source>
        <dbReference type="ARBA" id="ARBA00022737"/>
    </source>
</evidence>
<comment type="caution">
    <text evidence="9">The sequence shown here is derived from an EMBL/GenBank/DDBJ whole genome shotgun (WGS) entry which is preliminary data.</text>
</comment>
<dbReference type="GO" id="GO:0005741">
    <property type="term" value="C:mitochondrial outer membrane"/>
    <property type="evidence" value="ECO:0007669"/>
    <property type="project" value="UniProtKB-SubCell"/>
</dbReference>
<dbReference type="InterPro" id="IPR056884">
    <property type="entry name" value="NPHP3-like_N"/>
</dbReference>
<feature type="domain" description="NACHT" evidence="8">
    <location>
        <begin position="380"/>
        <end position="529"/>
    </location>
</feature>
<feature type="repeat" description="WD" evidence="7">
    <location>
        <begin position="1322"/>
        <end position="1362"/>
    </location>
</feature>
<dbReference type="SMART" id="SM00320">
    <property type="entry name" value="WD40"/>
    <property type="match status" value="12"/>
</dbReference>
<dbReference type="Gene3D" id="3.40.50.300">
    <property type="entry name" value="P-loop containing nucleotide triphosphate hydrolases"/>
    <property type="match status" value="1"/>
</dbReference>
<feature type="repeat" description="WD" evidence="7">
    <location>
        <begin position="1196"/>
        <end position="1237"/>
    </location>
</feature>
<dbReference type="PRINTS" id="PR00320">
    <property type="entry name" value="GPROTEINBRPT"/>
</dbReference>
<dbReference type="Gene3D" id="2.130.10.10">
    <property type="entry name" value="YVTN repeat-like/Quinoprotein amine dehydrogenase"/>
    <property type="match status" value="6"/>
</dbReference>
<dbReference type="RefSeq" id="XP_033430620.1">
    <property type="nucleotide sequence ID" value="XM_033564863.1"/>
</dbReference>
<keyword evidence="3" id="KW-0677">Repeat</keyword>
<protein>
    <recommendedName>
        <fullName evidence="5">Mitochondrial division protein 1</fullName>
    </recommendedName>
</protein>
<dbReference type="PROSITE" id="PS50837">
    <property type="entry name" value="NACHT"/>
    <property type="match status" value="1"/>
</dbReference>
<dbReference type="PANTHER" id="PTHR22847">
    <property type="entry name" value="WD40 REPEAT PROTEIN"/>
    <property type="match status" value="1"/>
</dbReference>
<sequence length="1456" mass="161577">MTPASAPCPEVQLYQHRGGHNLAPAQSAQILRFLLLGWRVEAIAAEYHVGRTTVFAIQPNLLRYGSIRKLYFRQIGRATKLSKADKNALFEHLLSQGWCQRAELVGWLFYKRARKSVASSNRLIDHAINLLNDLTDDRDSRNASSRPLIFVAHSLGGLVCKKAILLSRHNPEPHLRGVFDCTKGVIFMGTPHKGAWMADWAKIPASALGLVKSTNVMLLDILQRDDQLLESIQIDFLAMIRELRESGRGLEITCFFEELPLPYVGKVVSKESATFEGYSSRSIHANHKDMTKFASAEENGLRRLLGELNRWVSQVVQSPFRITPITDPINQHMDLEKLPIACGAEFNSYMDQHEDECLPGTRTELLHKIAEWAVSPEGKCIFWLNGMAGTGKSTISRTVAKSFKRDKLLGACFFFKRGEGDRGNAMKFFPTITRQLLLRLPRLIPGVRKAAQDDPDIATKSLKEQFDKLLLQPLLGLKRSDRQITTMVIVIDGLDECELDNDIRVILQLLPQLQGLSGVRVRIFLTSRPELPIRLGFSEIANHDYQDLVLHKIPEAVTARDISLFMNHRLSRIRTERSLPTNWPGETDIQALVKLSVPLFIFAATVCRIFQDPQWDPIENLAEILTHQSEGSQLDGTYLPVMNRILRNQRGKRKQRLVQEFQEVVGTIVMLESPLSIISLSRLISLSETLINLRLDSLHSVIHIPDDKTMPVRLFHLSFRDFLLDPETREKTPLWVDEKEIHQRLTSQCLSLCNSLSRNICRLPNEGIQRVEIDPKTINHYLPPELQYSCRFWAQHLVQSRDPSSMMHYASLFLQTHFLHWIEAMSILGLASEVVGIISRLQSVTYLPEVQETWSAEIQTLEGHSHWVQSVAFSPDGRLLVSGSVDKTVRLWDTATGVLLQTLEGHSNWVWSVVFSPHGRFIASSSDDNTVRLWDTTTGVIQQILEGHAGPVRSVAFSPDGRLLASGSDDKTIRLWETSTGALQHVLEGLDAVRTVAFSPNGRLLASGSDDKTVKLWDTTTGILQQTLAGQSGIVRSVVFSPNSQLLASASMDETVRLWNTTTGAVQKTLRGYLDSVRSLAFSPNGRILASGSRDKRVKLWDTATGALQQTLEGHLDSVRSVAFSPNGRLLASGSVDETVRLWDTATGALPQTLIGHSDLVRAMVFSPNGRLLASGSDDNTVRLWDTATDALQHTLKGHSSLILSVAFSSNGPVLASSSVDKTVRIWNTTTGALQLTLESQSDWVLCIAFSPDGRLLASGSKDNLVRLWVTATGALYKTLEGHWGSIVSLAFSHDGQLLASGSDDKTVKLWHTSTGTLQQTLHGHSDSVRTVAFSPNGRILASATIHIVFLWDTATGALHRTATTGGVVTNLEFPEDSSYLSPNLGSINVLPMNGSNTSGSPLANFEILERQWVIFHGKRLLWLPPEYRPSCSASKGSTLALGQASGRISILGFSA</sequence>
<dbReference type="CDD" id="cd00200">
    <property type="entry name" value="WD40"/>
    <property type="match status" value="2"/>
</dbReference>
<dbReference type="Pfam" id="PF00400">
    <property type="entry name" value="WD40"/>
    <property type="match status" value="12"/>
</dbReference>
<comment type="similarity">
    <text evidence="4">Belongs to the WD repeat MDV1/CAF4 family.</text>
</comment>
<reference evidence="9 10" key="1">
    <citation type="submission" date="2019-08" db="EMBL/GenBank/DDBJ databases">
        <title>The genome sequence of a newly discovered highly antifungal drug resistant Aspergillus species, Aspergillus tanneri NIH 1004.</title>
        <authorList>
            <person name="Mounaud S."/>
            <person name="Singh I."/>
            <person name="Joardar V."/>
            <person name="Pakala S."/>
            <person name="Pakala S."/>
            <person name="Venepally P."/>
            <person name="Chung J.K."/>
            <person name="Losada L."/>
            <person name="Nierman W.C."/>
        </authorList>
    </citation>
    <scope>NUCLEOTIDE SEQUENCE [LARGE SCALE GENOMIC DNA]</scope>
    <source>
        <strain evidence="9 10">NIH1004</strain>
    </source>
</reference>
<feature type="repeat" description="WD" evidence="7">
    <location>
        <begin position="991"/>
        <end position="1027"/>
    </location>
</feature>
<comment type="function">
    <text evidence="6">Involved in mitochondrial fission. Acts as an adapter protein required to form mitochondrial fission complexes. Formation of these complexes is required to promote constriction and fission of the mitochondrial compartment at a late step in mitochondrial division.</text>
</comment>
<feature type="repeat" description="WD" evidence="7">
    <location>
        <begin position="903"/>
        <end position="944"/>
    </location>
</feature>
<dbReference type="InterPro" id="IPR015943">
    <property type="entry name" value="WD40/YVTN_repeat-like_dom_sf"/>
</dbReference>
<feature type="repeat" description="WD" evidence="7">
    <location>
        <begin position="945"/>
        <end position="986"/>
    </location>
</feature>
<name>A0A5M9N2N4_9EURO</name>
<dbReference type="VEuPathDB" id="FungiDB:EYZ11_006497"/>
<dbReference type="InterPro" id="IPR036322">
    <property type="entry name" value="WD40_repeat_dom_sf"/>
</dbReference>
<dbReference type="OrthoDB" id="1577640at2759"/>
<comment type="subcellular location">
    <subcellularLocation>
        <location evidence="1">Mitochondrion outer membrane</location>
        <topology evidence="1">Peripheral membrane protein</topology>
        <orientation evidence="1">Cytoplasmic side</orientation>
    </subcellularLocation>
</comment>
<dbReference type="InterPro" id="IPR027417">
    <property type="entry name" value="P-loop_NTPase"/>
</dbReference>
<feature type="repeat" description="WD" evidence="7">
    <location>
        <begin position="1112"/>
        <end position="1153"/>
    </location>
</feature>
<evidence type="ECO:0000256" key="6">
    <source>
        <dbReference type="ARBA" id="ARBA00043913"/>
    </source>
</evidence>
<feature type="repeat" description="WD" evidence="7">
    <location>
        <begin position="1154"/>
        <end position="1195"/>
    </location>
</feature>
<dbReference type="InterPro" id="IPR001680">
    <property type="entry name" value="WD40_rpt"/>
</dbReference>
<dbReference type="GO" id="GO:1990234">
    <property type="term" value="C:transferase complex"/>
    <property type="evidence" value="ECO:0007669"/>
    <property type="project" value="UniProtKB-ARBA"/>
</dbReference>
<dbReference type="VEuPathDB" id="FungiDB:EYZ11_006492"/>
<evidence type="ECO:0000256" key="5">
    <source>
        <dbReference type="ARBA" id="ARBA00039789"/>
    </source>
</evidence>
<dbReference type="InterPro" id="IPR019775">
    <property type="entry name" value="WD40_repeat_CS"/>
</dbReference>
<dbReference type="Proteomes" id="UP000324241">
    <property type="component" value="Unassembled WGS sequence"/>
</dbReference>
<evidence type="ECO:0000313" key="10">
    <source>
        <dbReference type="Proteomes" id="UP000324241"/>
    </source>
</evidence>
<dbReference type="Gene3D" id="3.40.50.1820">
    <property type="entry name" value="alpha/beta hydrolase"/>
    <property type="match status" value="1"/>
</dbReference>
<dbReference type="InterPro" id="IPR020472">
    <property type="entry name" value="WD40_PAC1"/>
</dbReference>
<proteinExistence type="inferred from homology"/>
<evidence type="ECO:0000313" key="9">
    <source>
        <dbReference type="EMBL" id="KAA8651259.1"/>
    </source>
</evidence>
<dbReference type="SUPFAM" id="SSF50978">
    <property type="entry name" value="WD40 repeat-like"/>
    <property type="match status" value="2"/>
</dbReference>
<dbReference type="GO" id="GO:0005634">
    <property type="term" value="C:nucleus"/>
    <property type="evidence" value="ECO:0007669"/>
    <property type="project" value="TreeGrafter"/>
</dbReference>
<dbReference type="PROSITE" id="PS00678">
    <property type="entry name" value="WD_REPEATS_1"/>
    <property type="match status" value="8"/>
</dbReference>
<organism evidence="9 10">
    <name type="scientific">Aspergillus tanneri</name>
    <dbReference type="NCBI Taxonomy" id="1220188"/>
    <lineage>
        <taxon>Eukaryota</taxon>
        <taxon>Fungi</taxon>
        <taxon>Dikarya</taxon>
        <taxon>Ascomycota</taxon>
        <taxon>Pezizomycotina</taxon>
        <taxon>Eurotiomycetes</taxon>
        <taxon>Eurotiomycetidae</taxon>
        <taxon>Eurotiales</taxon>
        <taxon>Aspergillaceae</taxon>
        <taxon>Aspergillus</taxon>
        <taxon>Aspergillus subgen. Circumdati</taxon>
    </lineage>
</organism>
<feature type="repeat" description="WD" evidence="7">
    <location>
        <begin position="1070"/>
        <end position="1111"/>
    </location>
</feature>
<dbReference type="InterPro" id="IPR029058">
    <property type="entry name" value="AB_hydrolase_fold"/>
</dbReference>
<dbReference type="InterPro" id="IPR007111">
    <property type="entry name" value="NACHT_NTPase"/>
</dbReference>
<accession>A0A5M9N2N4</accession>
<feature type="repeat" description="WD" evidence="7">
    <location>
        <begin position="1028"/>
        <end position="1069"/>
    </location>
</feature>
<dbReference type="Pfam" id="PF24883">
    <property type="entry name" value="NPHP3_N"/>
    <property type="match status" value="1"/>
</dbReference>
<feature type="repeat" description="WD" evidence="7">
    <location>
        <begin position="861"/>
        <end position="902"/>
    </location>
</feature>
<keyword evidence="2 7" id="KW-0853">WD repeat</keyword>
<dbReference type="SUPFAM" id="SSF52540">
    <property type="entry name" value="P-loop containing nucleoside triphosphate hydrolases"/>
    <property type="match status" value="1"/>
</dbReference>
<dbReference type="GeneID" id="54322841"/>
<dbReference type="PROSITE" id="PS50082">
    <property type="entry name" value="WD_REPEATS_2"/>
    <property type="match status" value="12"/>
</dbReference>
<dbReference type="PANTHER" id="PTHR22847:SF637">
    <property type="entry name" value="WD REPEAT DOMAIN 5B"/>
    <property type="match status" value="1"/>
</dbReference>
<evidence type="ECO:0000256" key="4">
    <source>
        <dbReference type="ARBA" id="ARBA00038415"/>
    </source>
</evidence>